<sequence>MTTTATKPKRIDYTDNQHSILYAETGGCCPLCRAPILFRKPGAKKITKSYEVAHIFPLHPTPAQTQALAGRTPPIDINGLENVIALCPTCHTRFDKNFEIDEMDHIRKLKDRFLADAKAKETAAQYGIQQEVFGILDKIAAMGSDVAAIPPAQFEISTVEKKLRNGMSQLQQSEIKLYATSYYIRIRDHIRLLEQNDQLSIRILQSQIQTYYLEMQRQHPANKDAVFTYVAEWISSRTGRSMIAARVLTSFFVQNCEVFDAGA</sequence>
<reference evidence="4" key="1">
    <citation type="submission" date="2016-10" db="EMBL/GenBank/DDBJ databases">
        <authorList>
            <person name="Varghese N."/>
            <person name="Submissions S."/>
        </authorList>
    </citation>
    <scope>NUCLEOTIDE SEQUENCE [LARGE SCALE GENOMIC DNA]</scope>
    <source>
        <strain evidence="4">DSM 7481</strain>
    </source>
</reference>
<keyword evidence="3" id="KW-0378">Hydrolase</keyword>
<gene>
    <name evidence="3" type="ORF">SAMN04489710_104113</name>
</gene>
<dbReference type="Proteomes" id="UP000199517">
    <property type="component" value="Unassembled WGS sequence"/>
</dbReference>
<organism evidence="3 4">
    <name type="scientific">Paracidovorax konjaci</name>
    <dbReference type="NCBI Taxonomy" id="32040"/>
    <lineage>
        <taxon>Bacteria</taxon>
        <taxon>Pseudomonadati</taxon>
        <taxon>Pseudomonadota</taxon>
        <taxon>Betaproteobacteria</taxon>
        <taxon>Burkholderiales</taxon>
        <taxon>Comamonadaceae</taxon>
        <taxon>Paracidovorax</taxon>
    </lineage>
</organism>
<dbReference type="AlphaFoldDB" id="A0A1I1TW84"/>
<evidence type="ECO:0000259" key="2">
    <source>
        <dbReference type="Pfam" id="PF20277"/>
    </source>
</evidence>
<evidence type="ECO:0000313" key="3">
    <source>
        <dbReference type="EMBL" id="SFD62936.1"/>
    </source>
</evidence>
<evidence type="ECO:0000259" key="1">
    <source>
        <dbReference type="Pfam" id="PF13391"/>
    </source>
</evidence>
<dbReference type="InterPro" id="IPR046921">
    <property type="entry name" value="ABC-3C_CTD11"/>
</dbReference>
<feature type="domain" description="ABC-three component systems C-terminal" evidence="2">
    <location>
        <begin position="120"/>
        <end position="259"/>
    </location>
</feature>
<proteinExistence type="predicted"/>
<feature type="domain" description="HNH nuclease" evidence="1">
    <location>
        <begin position="29"/>
        <end position="96"/>
    </location>
</feature>
<keyword evidence="3" id="KW-0255">Endonuclease</keyword>
<dbReference type="RefSeq" id="WP_092950605.1">
    <property type="nucleotide sequence ID" value="NZ_FOMQ01000004.1"/>
</dbReference>
<protein>
    <submittedName>
        <fullName evidence="3">HNH endonuclease</fullName>
    </submittedName>
</protein>
<dbReference type="STRING" id="32040.SAMN04489710_104113"/>
<dbReference type="OrthoDB" id="9052589at2"/>
<keyword evidence="3" id="KW-0540">Nuclease</keyword>
<evidence type="ECO:0000313" key="4">
    <source>
        <dbReference type="Proteomes" id="UP000199517"/>
    </source>
</evidence>
<dbReference type="GO" id="GO:0004519">
    <property type="term" value="F:endonuclease activity"/>
    <property type="evidence" value="ECO:0007669"/>
    <property type="project" value="UniProtKB-KW"/>
</dbReference>
<dbReference type="Pfam" id="PF13391">
    <property type="entry name" value="HNH_2"/>
    <property type="match status" value="1"/>
</dbReference>
<keyword evidence="4" id="KW-1185">Reference proteome</keyword>
<dbReference type="InterPro" id="IPR003615">
    <property type="entry name" value="HNH_nuc"/>
</dbReference>
<dbReference type="EMBL" id="FOMQ01000004">
    <property type="protein sequence ID" value="SFD62936.1"/>
    <property type="molecule type" value="Genomic_DNA"/>
</dbReference>
<dbReference type="Pfam" id="PF20277">
    <property type="entry name" value="CTD11"/>
    <property type="match status" value="1"/>
</dbReference>
<accession>A0A1I1TW84</accession>
<name>A0A1I1TW84_9BURK</name>